<name>A0A6A6W7D1_9PEZI</name>
<evidence type="ECO:0000313" key="1">
    <source>
        <dbReference type="EMBL" id="KAF2757934.1"/>
    </source>
</evidence>
<dbReference type="RefSeq" id="XP_033600385.1">
    <property type="nucleotide sequence ID" value="XM_033741151.1"/>
</dbReference>
<gene>
    <name evidence="1" type="ORF">EJ05DRAFT_372217</name>
</gene>
<dbReference type="AlphaFoldDB" id="A0A6A6W7D1"/>
<dbReference type="Proteomes" id="UP000799437">
    <property type="component" value="Unassembled WGS sequence"/>
</dbReference>
<accession>A0A6A6W7D1</accession>
<keyword evidence="2" id="KW-1185">Reference proteome</keyword>
<reference evidence="1" key="1">
    <citation type="journal article" date="2020" name="Stud. Mycol.">
        <title>101 Dothideomycetes genomes: a test case for predicting lifestyles and emergence of pathogens.</title>
        <authorList>
            <person name="Haridas S."/>
            <person name="Albert R."/>
            <person name="Binder M."/>
            <person name="Bloem J."/>
            <person name="Labutti K."/>
            <person name="Salamov A."/>
            <person name="Andreopoulos B."/>
            <person name="Baker S."/>
            <person name="Barry K."/>
            <person name="Bills G."/>
            <person name="Bluhm B."/>
            <person name="Cannon C."/>
            <person name="Castanera R."/>
            <person name="Culley D."/>
            <person name="Daum C."/>
            <person name="Ezra D."/>
            <person name="Gonzalez J."/>
            <person name="Henrissat B."/>
            <person name="Kuo A."/>
            <person name="Liang C."/>
            <person name="Lipzen A."/>
            <person name="Lutzoni F."/>
            <person name="Magnuson J."/>
            <person name="Mondo S."/>
            <person name="Nolan M."/>
            <person name="Ohm R."/>
            <person name="Pangilinan J."/>
            <person name="Park H.-J."/>
            <person name="Ramirez L."/>
            <person name="Alfaro M."/>
            <person name="Sun H."/>
            <person name="Tritt A."/>
            <person name="Yoshinaga Y."/>
            <person name="Zwiers L.-H."/>
            <person name="Turgeon B."/>
            <person name="Goodwin S."/>
            <person name="Spatafora J."/>
            <person name="Crous P."/>
            <person name="Grigoriev I."/>
        </authorList>
    </citation>
    <scope>NUCLEOTIDE SEQUENCE</scope>
    <source>
        <strain evidence="1">CBS 121739</strain>
    </source>
</reference>
<dbReference type="EMBL" id="ML996572">
    <property type="protein sequence ID" value="KAF2757934.1"/>
    <property type="molecule type" value="Genomic_DNA"/>
</dbReference>
<sequence>MDTPAEAGPSYRGISTRQHQMYSSSDHFTAKMVADCALAECVSSNPIVREILQPCDMSQKKAVAPPDTWFVSPLAMYASLLWVM</sequence>
<protein>
    <submittedName>
        <fullName evidence="1">Uncharacterized protein</fullName>
    </submittedName>
</protein>
<dbReference type="GeneID" id="54482205"/>
<evidence type="ECO:0000313" key="2">
    <source>
        <dbReference type="Proteomes" id="UP000799437"/>
    </source>
</evidence>
<organism evidence="1 2">
    <name type="scientific">Pseudovirgaria hyperparasitica</name>
    <dbReference type="NCBI Taxonomy" id="470096"/>
    <lineage>
        <taxon>Eukaryota</taxon>
        <taxon>Fungi</taxon>
        <taxon>Dikarya</taxon>
        <taxon>Ascomycota</taxon>
        <taxon>Pezizomycotina</taxon>
        <taxon>Dothideomycetes</taxon>
        <taxon>Dothideomycetes incertae sedis</taxon>
        <taxon>Acrospermales</taxon>
        <taxon>Acrospermaceae</taxon>
        <taxon>Pseudovirgaria</taxon>
    </lineage>
</organism>
<proteinExistence type="predicted"/>